<evidence type="ECO:0000313" key="4">
    <source>
        <dbReference type="Proteomes" id="UP000637299"/>
    </source>
</evidence>
<reference evidence="3 4" key="1">
    <citation type="submission" date="2020-09" db="EMBL/GenBank/DDBJ databases">
        <title>Genome seq and assembly of Chryseobacterium sp.</title>
        <authorList>
            <person name="Chhetri G."/>
        </authorList>
    </citation>
    <scope>NUCLEOTIDE SEQUENCE [LARGE SCALE GENOMIC DNA]</scope>
    <source>
        <strain evidence="3 4">GCR10</strain>
    </source>
</reference>
<protein>
    <submittedName>
        <fullName evidence="3">T9SS type A sorting domain-containing protein</fullName>
    </submittedName>
</protein>
<dbReference type="NCBIfam" id="TIGR02608">
    <property type="entry name" value="delta_60_rpt"/>
    <property type="match status" value="5"/>
</dbReference>
<dbReference type="Proteomes" id="UP000637299">
    <property type="component" value="Unassembled WGS sequence"/>
</dbReference>
<dbReference type="EMBL" id="JACYFS010000005">
    <property type="protein sequence ID" value="MBD8083698.1"/>
    <property type="molecule type" value="Genomic_DNA"/>
</dbReference>
<keyword evidence="4" id="KW-1185">Reference proteome</keyword>
<sequence>MKKLLLSFTALFCSLCNYAQSVDPNFGNGGTVAHLNNGSYFIPTLLPDGKIILSGNYDENNISKAVLLKLNVDGSLDQTFASGGVFTVDQYSNYDYYEAFSKVEVQSDGKLFFAHGVEFDNGIDPESMTINLMRLNANGTPDATFTSPWTGVTDFDNALYGFELLPSGKYLGHGENFLMRFNANGSLDTTYGVNGKRTVSFGIVRMFENGGNIYLDTYPPNNYNNRTFSKLLNETAGISASYNYGPGTVYQNNSNFFVFGNSELTKLNSNAALDTGFGTNGKITVSQQYISDMLFQAGGSVILYNNQSSGSGTNHMFTRINSNGTLSTGFGQGGTWTMSVPNSQNYSSNADNFVHPNGSLYMMFAENTGESFYMKRILLPNETLSVIDANIGQKVKIVENPVRNTLKLTGDLKNASIYDLSGKVVMKNLNGREFSVDALSSGIYYLNDQNDRGELIKMMFIKK</sequence>
<dbReference type="InterPro" id="IPR013431">
    <property type="entry name" value="Delta_60_rpt"/>
</dbReference>
<feature type="chain" id="PRO_5046462457" evidence="2">
    <location>
        <begin position="20"/>
        <end position="463"/>
    </location>
</feature>
<dbReference type="RefSeq" id="WP_191737561.1">
    <property type="nucleotide sequence ID" value="NZ_JACYFS010000005.1"/>
</dbReference>
<organism evidence="3 4">
    <name type="scientific">Chryseobacterium caseinilyticum</name>
    <dbReference type="NCBI Taxonomy" id="2771428"/>
    <lineage>
        <taxon>Bacteria</taxon>
        <taxon>Pseudomonadati</taxon>
        <taxon>Bacteroidota</taxon>
        <taxon>Flavobacteriia</taxon>
        <taxon>Flavobacteriales</taxon>
        <taxon>Weeksellaceae</taxon>
        <taxon>Chryseobacterium group</taxon>
        <taxon>Chryseobacterium</taxon>
    </lineage>
</organism>
<name>A0ABR8ZFW7_9FLAO</name>
<proteinExistence type="predicted"/>
<accession>A0ABR8ZFW7</accession>
<evidence type="ECO:0000313" key="3">
    <source>
        <dbReference type="EMBL" id="MBD8083698.1"/>
    </source>
</evidence>
<dbReference type="InterPro" id="IPR026444">
    <property type="entry name" value="Secre_tail"/>
</dbReference>
<comment type="caution">
    <text evidence="3">The sequence shown here is derived from an EMBL/GenBank/DDBJ whole genome shotgun (WGS) entry which is preliminary data.</text>
</comment>
<dbReference type="Pfam" id="PF17164">
    <property type="entry name" value="DUF5122"/>
    <property type="match status" value="3"/>
</dbReference>
<feature type="signal peptide" evidence="2">
    <location>
        <begin position="1"/>
        <end position="19"/>
    </location>
</feature>
<evidence type="ECO:0000256" key="2">
    <source>
        <dbReference type="SAM" id="SignalP"/>
    </source>
</evidence>
<gene>
    <name evidence="3" type="ORF">IC610_14855</name>
</gene>
<keyword evidence="1 2" id="KW-0732">Signal</keyword>
<evidence type="ECO:0000256" key="1">
    <source>
        <dbReference type="ARBA" id="ARBA00022729"/>
    </source>
</evidence>
<dbReference type="NCBIfam" id="TIGR04183">
    <property type="entry name" value="Por_Secre_tail"/>
    <property type="match status" value="1"/>
</dbReference>
<dbReference type="Gene3D" id="2.80.10.50">
    <property type="match status" value="3"/>
</dbReference>